<sequence length="224" mass="24462">MSACSEACPAMEKHLQSAVREPRFVQTDDGGSILALALHCLMVDHGFRVDADRTFGGGASPFCPAADWHGKFTNEWVFDYRRPGYASAFALHCSLQAASGKMFVHAREADSPTNMRYMGLLVDKYVPDPGMAKGSSWAGVVVEQEALKQQLEEFVAEPLLAAAMPSPEPEEPIQDAPESMFKQLSAYISPAYESLKRRDILVAGTAIAAVSIGILWLARSRQRP</sequence>
<name>A0ABR2Z0V6_9CHLO</name>
<proteinExistence type="predicted"/>
<protein>
    <submittedName>
        <fullName evidence="2">Uncharacterized protein</fullName>
    </submittedName>
</protein>
<evidence type="ECO:0000313" key="2">
    <source>
        <dbReference type="EMBL" id="KAK9917606.1"/>
    </source>
</evidence>
<evidence type="ECO:0000313" key="3">
    <source>
        <dbReference type="Proteomes" id="UP001491310"/>
    </source>
</evidence>
<feature type="transmembrane region" description="Helical" evidence="1">
    <location>
        <begin position="200"/>
        <end position="218"/>
    </location>
</feature>
<accession>A0ABR2Z0V6</accession>
<keyword evidence="1" id="KW-0812">Transmembrane</keyword>
<comment type="caution">
    <text evidence="2">The sequence shown here is derived from an EMBL/GenBank/DDBJ whole genome shotgun (WGS) entry which is preliminary data.</text>
</comment>
<evidence type="ECO:0000256" key="1">
    <source>
        <dbReference type="SAM" id="Phobius"/>
    </source>
</evidence>
<dbReference type="EMBL" id="JALJOT010000002">
    <property type="protein sequence ID" value="KAK9917606.1"/>
    <property type="molecule type" value="Genomic_DNA"/>
</dbReference>
<dbReference type="Gene3D" id="3.40.1000.30">
    <property type="match status" value="1"/>
</dbReference>
<keyword evidence="3" id="KW-1185">Reference proteome</keyword>
<gene>
    <name evidence="2" type="ORF">WJX75_006379</name>
</gene>
<keyword evidence="1" id="KW-0472">Membrane</keyword>
<keyword evidence="1" id="KW-1133">Transmembrane helix</keyword>
<reference evidence="2 3" key="1">
    <citation type="journal article" date="2024" name="Nat. Commun.">
        <title>Phylogenomics reveals the evolutionary origins of lichenization in chlorophyte algae.</title>
        <authorList>
            <person name="Puginier C."/>
            <person name="Libourel C."/>
            <person name="Otte J."/>
            <person name="Skaloud P."/>
            <person name="Haon M."/>
            <person name="Grisel S."/>
            <person name="Petersen M."/>
            <person name="Berrin J.G."/>
            <person name="Delaux P.M."/>
            <person name="Dal Grande F."/>
            <person name="Keller J."/>
        </authorList>
    </citation>
    <scope>NUCLEOTIDE SEQUENCE [LARGE SCALE GENOMIC DNA]</scope>
    <source>
        <strain evidence="2 3">SAG 216-7</strain>
    </source>
</reference>
<organism evidence="2 3">
    <name type="scientific">Coccomyxa subellipsoidea</name>
    <dbReference type="NCBI Taxonomy" id="248742"/>
    <lineage>
        <taxon>Eukaryota</taxon>
        <taxon>Viridiplantae</taxon>
        <taxon>Chlorophyta</taxon>
        <taxon>core chlorophytes</taxon>
        <taxon>Trebouxiophyceae</taxon>
        <taxon>Trebouxiophyceae incertae sedis</taxon>
        <taxon>Coccomyxaceae</taxon>
        <taxon>Coccomyxa</taxon>
    </lineage>
</organism>
<dbReference type="Proteomes" id="UP001491310">
    <property type="component" value="Unassembled WGS sequence"/>
</dbReference>